<protein>
    <submittedName>
        <fullName evidence="2">Uncharacterized protein</fullName>
    </submittedName>
</protein>
<dbReference type="InterPro" id="IPR044950">
    <property type="entry name" value="TED6/7"/>
</dbReference>
<dbReference type="EMBL" id="CM018032">
    <property type="protein sequence ID" value="KAA8546522.1"/>
    <property type="molecule type" value="Genomic_DNA"/>
</dbReference>
<feature type="transmembrane region" description="Helical" evidence="1">
    <location>
        <begin position="148"/>
        <end position="165"/>
    </location>
</feature>
<evidence type="ECO:0000313" key="2">
    <source>
        <dbReference type="EMBL" id="KAA8546522.1"/>
    </source>
</evidence>
<feature type="transmembrane region" description="Helical" evidence="1">
    <location>
        <begin position="60"/>
        <end position="86"/>
    </location>
</feature>
<organism evidence="2 3">
    <name type="scientific">Nyssa sinensis</name>
    <dbReference type="NCBI Taxonomy" id="561372"/>
    <lineage>
        <taxon>Eukaryota</taxon>
        <taxon>Viridiplantae</taxon>
        <taxon>Streptophyta</taxon>
        <taxon>Embryophyta</taxon>
        <taxon>Tracheophyta</taxon>
        <taxon>Spermatophyta</taxon>
        <taxon>Magnoliopsida</taxon>
        <taxon>eudicotyledons</taxon>
        <taxon>Gunneridae</taxon>
        <taxon>Pentapetalae</taxon>
        <taxon>asterids</taxon>
        <taxon>Cornales</taxon>
        <taxon>Nyssaceae</taxon>
        <taxon>Nyssa</taxon>
    </lineage>
</organism>
<gene>
    <name evidence="2" type="ORF">F0562_002739</name>
</gene>
<dbReference type="AlphaFoldDB" id="A0A5J5BY04"/>
<keyword evidence="1" id="KW-0472">Membrane</keyword>
<dbReference type="PANTHER" id="PTHR35697">
    <property type="entry name" value="OS08G0108300 PROTEIN"/>
    <property type="match status" value="1"/>
</dbReference>
<dbReference type="OrthoDB" id="785473at2759"/>
<sequence length="259" mass="29002">MALPQINFNFPHFPPPPPSHLIPPPPPHPITPPPPHFIAPPPPPHFIPPPPPPSPDNHTIVIVIVFVSFGGLLFLAFLATALCGFIKKKKKKKTVQETDIVHVHEHLEVKEAIVPGPHGPQAVVLSITDDIHVDEEIKKNEKFEEADFHYIQMALPLINFNFPHIPPPPPSHSIPPPPPHPITPPPPHFIALLPPPHFIPPPPPPSPNNHTIVIVTYLFHLVVYSSLHSLPLLSIASSRRRRRRKRRYKKLISYTSMNT</sequence>
<proteinExistence type="predicted"/>
<dbReference type="GO" id="GO:0009834">
    <property type="term" value="P:plant-type secondary cell wall biogenesis"/>
    <property type="evidence" value="ECO:0007669"/>
    <property type="project" value="InterPro"/>
</dbReference>
<evidence type="ECO:0000313" key="3">
    <source>
        <dbReference type="Proteomes" id="UP000325577"/>
    </source>
</evidence>
<name>A0A5J5BY04_9ASTE</name>
<keyword evidence="1" id="KW-0812">Transmembrane</keyword>
<keyword evidence="3" id="KW-1185">Reference proteome</keyword>
<feature type="transmembrane region" description="Helical" evidence="1">
    <location>
        <begin position="212"/>
        <end position="236"/>
    </location>
</feature>
<dbReference type="Proteomes" id="UP000325577">
    <property type="component" value="Linkage Group LG1"/>
</dbReference>
<reference evidence="2 3" key="1">
    <citation type="submission" date="2019-09" db="EMBL/GenBank/DDBJ databases">
        <title>A chromosome-level genome assembly of the Chinese tupelo Nyssa sinensis.</title>
        <authorList>
            <person name="Yang X."/>
            <person name="Kang M."/>
            <person name="Yang Y."/>
            <person name="Xiong H."/>
            <person name="Wang M."/>
            <person name="Zhang Z."/>
            <person name="Wang Z."/>
            <person name="Wu H."/>
            <person name="Ma T."/>
            <person name="Liu J."/>
            <person name="Xi Z."/>
        </authorList>
    </citation>
    <scope>NUCLEOTIDE SEQUENCE [LARGE SCALE GENOMIC DNA]</scope>
    <source>
        <strain evidence="2">J267</strain>
        <tissue evidence="2">Leaf</tissue>
    </source>
</reference>
<dbReference type="PRINTS" id="PR01217">
    <property type="entry name" value="PRICHEXTENSN"/>
</dbReference>
<evidence type="ECO:0000256" key="1">
    <source>
        <dbReference type="SAM" id="Phobius"/>
    </source>
</evidence>
<accession>A0A5J5BY04</accession>
<keyword evidence="1" id="KW-1133">Transmembrane helix</keyword>
<dbReference type="PANTHER" id="PTHR35697:SF10">
    <property type="entry name" value="PROTEIN TRACHEARY ELEMENT DIFFERENTIATION-RELATED 6"/>
    <property type="match status" value="1"/>
</dbReference>